<evidence type="ECO:0000313" key="2">
    <source>
        <dbReference type="Proteomes" id="UP000195880"/>
    </source>
</evidence>
<sequence>MPLGEGLLRGQGAPRRAGEAVGLLLAVDEPGDGRGPVGGGAAQDVALVKGALRIPGEEEAYVRGDLDGAVLVLLAGEAAGRAPAGVRGGAGLREAAVEAGDLAALVGQLLLGRVVRLRGLLGLAVQTLKVRQEFGDGALGGARSWGRVRGCGVRGQGGGGEQCGECGSGAHPAQQPS</sequence>
<reference evidence="1 2" key="1">
    <citation type="submission" date="2017-05" db="EMBL/GenBank/DDBJ databases">
        <title>Streptomyces alboflavus Genome sequencing and assembly.</title>
        <authorList>
            <person name="Wang Y."/>
            <person name="Du B."/>
            <person name="Ding Y."/>
            <person name="Liu H."/>
            <person name="Hou Q."/>
            <person name="Liu K."/>
            <person name="Wang C."/>
            <person name="Yao L."/>
        </authorList>
    </citation>
    <scope>NUCLEOTIDE SEQUENCE [LARGE SCALE GENOMIC DNA]</scope>
    <source>
        <strain evidence="1 2">MDJK44</strain>
    </source>
</reference>
<dbReference type="KEGG" id="salf:SMD44_05876"/>
<dbReference type="AlphaFoldDB" id="A0A1Z1WIX9"/>
<organism evidence="1 2">
    <name type="scientific">Streptomyces alboflavus</name>
    <dbReference type="NCBI Taxonomy" id="67267"/>
    <lineage>
        <taxon>Bacteria</taxon>
        <taxon>Bacillati</taxon>
        <taxon>Actinomycetota</taxon>
        <taxon>Actinomycetes</taxon>
        <taxon>Kitasatosporales</taxon>
        <taxon>Streptomycetaceae</taxon>
        <taxon>Streptomyces</taxon>
    </lineage>
</organism>
<proteinExistence type="predicted"/>
<accession>A0A1Z1WIX9</accession>
<dbReference type="EMBL" id="CP021748">
    <property type="protein sequence ID" value="ARX86405.1"/>
    <property type="molecule type" value="Genomic_DNA"/>
</dbReference>
<dbReference type="Proteomes" id="UP000195880">
    <property type="component" value="Chromosome"/>
</dbReference>
<evidence type="ECO:0000313" key="1">
    <source>
        <dbReference type="EMBL" id="ARX86405.1"/>
    </source>
</evidence>
<gene>
    <name evidence="1" type="ORF">SMD44_05876</name>
</gene>
<protein>
    <submittedName>
        <fullName evidence="1">Uncharacterized protein</fullName>
    </submittedName>
</protein>
<name>A0A1Z1WIX9_9ACTN</name>
<keyword evidence="2" id="KW-1185">Reference proteome</keyword>